<organism evidence="1">
    <name type="scientific">Hyperionvirus sp</name>
    <dbReference type="NCBI Taxonomy" id="2487770"/>
    <lineage>
        <taxon>Viruses</taxon>
        <taxon>Varidnaviria</taxon>
        <taxon>Bamfordvirae</taxon>
        <taxon>Nucleocytoviricota</taxon>
        <taxon>Megaviricetes</taxon>
        <taxon>Imitervirales</taxon>
        <taxon>Mimiviridae</taxon>
        <taxon>Klosneuvirinae</taxon>
    </lineage>
</organism>
<accession>A0A3G5A9W3</accession>
<protein>
    <submittedName>
        <fullName evidence="1">Uncharacterized protein</fullName>
    </submittedName>
</protein>
<sequence>MKFRLRQRAKIKLFKKLKKYKLINLFDYGDMFNSVLEFVSEKDKVQLYRVGVKFRDFVLNSRLCPVYYKFNPDFFVNNILNQKVLDIYKKNEDLFEKMLTIKFLGTYCSCMHYLDSDMIIGGMMCETGCVPCQIYNFNQFRGCCKWVVLVGLRYPSFMYDHLGPGELKNVAVRYRFPSKTPYSHPIVYLDKYETVNRKNRAIERGVKTQMKYKRNYR</sequence>
<evidence type="ECO:0000313" key="1">
    <source>
        <dbReference type="EMBL" id="AYV84038.1"/>
    </source>
</evidence>
<dbReference type="EMBL" id="MK072398">
    <property type="protein sequence ID" value="AYV84038.1"/>
    <property type="molecule type" value="Genomic_DNA"/>
</dbReference>
<reference evidence="1" key="1">
    <citation type="submission" date="2018-10" db="EMBL/GenBank/DDBJ databases">
        <title>Hidden diversity of soil giant viruses.</title>
        <authorList>
            <person name="Schulz F."/>
            <person name="Alteio L."/>
            <person name="Goudeau D."/>
            <person name="Ryan E.M."/>
            <person name="Malmstrom R.R."/>
            <person name="Blanchard J."/>
            <person name="Woyke T."/>
        </authorList>
    </citation>
    <scope>NUCLEOTIDE SEQUENCE</scope>
    <source>
        <strain evidence="1">HYV1</strain>
    </source>
</reference>
<gene>
    <name evidence="1" type="ORF">Hyperionvirus16_13</name>
</gene>
<proteinExistence type="predicted"/>
<name>A0A3G5A9W3_9VIRU</name>